<proteinExistence type="predicted"/>
<feature type="compositionally biased region" description="Polar residues" evidence="1">
    <location>
        <begin position="143"/>
        <end position="162"/>
    </location>
</feature>
<feature type="compositionally biased region" description="Low complexity" evidence="1">
    <location>
        <begin position="49"/>
        <end position="71"/>
    </location>
</feature>
<evidence type="ECO:0000313" key="2">
    <source>
        <dbReference type="EMBL" id="KAG0248478.1"/>
    </source>
</evidence>
<organism evidence="2 3">
    <name type="scientific">Mortierella polycephala</name>
    <dbReference type="NCBI Taxonomy" id="41804"/>
    <lineage>
        <taxon>Eukaryota</taxon>
        <taxon>Fungi</taxon>
        <taxon>Fungi incertae sedis</taxon>
        <taxon>Mucoromycota</taxon>
        <taxon>Mortierellomycotina</taxon>
        <taxon>Mortierellomycetes</taxon>
        <taxon>Mortierellales</taxon>
        <taxon>Mortierellaceae</taxon>
        <taxon>Mortierella</taxon>
    </lineage>
</organism>
<dbReference type="Proteomes" id="UP000726737">
    <property type="component" value="Unassembled WGS sequence"/>
</dbReference>
<feature type="region of interest" description="Disordered" evidence="1">
    <location>
        <begin position="1"/>
        <end position="117"/>
    </location>
</feature>
<evidence type="ECO:0000256" key="1">
    <source>
        <dbReference type="SAM" id="MobiDB-lite"/>
    </source>
</evidence>
<feature type="region of interest" description="Disordered" evidence="1">
    <location>
        <begin position="143"/>
        <end position="169"/>
    </location>
</feature>
<evidence type="ECO:0000313" key="3">
    <source>
        <dbReference type="Proteomes" id="UP000726737"/>
    </source>
</evidence>
<comment type="caution">
    <text evidence="2">The sequence shown here is derived from an EMBL/GenBank/DDBJ whole genome shotgun (WGS) entry which is preliminary data.</text>
</comment>
<feature type="compositionally biased region" description="Basic and acidic residues" evidence="1">
    <location>
        <begin position="104"/>
        <end position="117"/>
    </location>
</feature>
<name>A0A9P6TVM0_9FUNG</name>
<protein>
    <submittedName>
        <fullName evidence="2">Uncharacterized protein</fullName>
    </submittedName>
</protein>
<feature type="compositionally biased region" description="Polar residues" evidence="1">
    <location>
        <begin position="20"/>
        <end position="40"/>
    </location>
</feature>
<sequence length="314" mass="31522">MVTTRSRGIKPVPGLDATKETATTQLKRKNSTSAAPTNKIQKTDLGVDANAEAEAPFTPAPTPNSASANSSRQQLQSMGNVNGTAVPDPVHTKTQPPAMTSTTEKLEAVKEPEPESAHLPDMATVLNEPAPAVPITASTDAATTAMNNGTPTTGNAAPQTSVLPAPMAPEQPSVPVLAPATAPLSAAASVAAPAAAPTMPVPVSSTYSVTEPAIAPSTDTTQQQLAADSLLTSSNNAGTTYTHISANQPLGSDTVNKTFTSGFEPPLPSSVSVSNSMTSMLAGIEAAVAAANEAANTPGGTDFAAPPNPPSNSK</sequence>
<gene>
    <name evidence="2" type="ORF">BG011_010230</name>
</gene>
<dbReference type="OrthoDB" id="2442226at2759"/>
<reference evidence="2" key="1">
    <citation type="journal article" date="2020" name="Fungal Divers.">
        <title>Resolving the Mortierellaceae phylogeny through synthesis of multi-gene phylogenetics and phylogenomics.</title>
        <authorList>
            <person name="Vandepol N."/>
            <person name="Liber J."/>
            <person name="Desiro A."/>
            <person name="Na H."/>
            <person name="Kennedy M."/>
            <person name="Barry K."/>
            <person name="Grigoriev I.V."/>
            <person name="Miller A.N."/>
            <person name="O'Donnell K."/>
            <person name="Stajich J.E."/>
            <person name="Bonito G."/>
        </authorList>
    </citation>
    <scope>NUCLEOTIDE SEQUENCE</scope>
    <source>
        <strain evidence="2">KOD948</strain>
    </source>
</reference>
<keyword evidence="3" id="KW-1185">Reference proteome</keyword>
<dbReference type="EMBL" id="JAAAJA010000986">
    <property type="protein sequence ID" value="KAG0248478.1"/>
    <property type="molecule type" value="Genomic_DNA"/>
</dbReference>
<accession>A0A9P6TVM0</accession>
<feature type="compositionally biased region" description="Polar residues" evidence="1">
    <location>
        <begin position="72"/>
        <end position="83"/>
    </location>
</feature>
<dbReference type="AlphaFoldDB" id="A0A9P6TVM0"/>
<feature type="compositionally biased region" description="Polar residues" evidence="1">
    <location>
        <begin position="92"/>
        <end position="103"/>
    </location>
</feature>